<evidence type="ECO:0000313" key="3">
    <source>
        <dbReference type="EMBL" id="KAK1685038.1"/>
    </source>
</evidence>
<evidence type="ECO:0000259" key="2">
    <source>
        <dbReference type="Pfam" id="PF14392"/>
    </source>
</evidence>
<evidence type="ECO:0000313" key="4">
    <source>
        <dbReference type="Proteomes" id="UP001231189"/>
    </source>
</evidence>
<dbReference type="Proteomes" id="UP001231189">
    <property type="component" value="Unassembled WGS sequence"/>
</dbReference>
<name>A0AAD8X0K0_LOLMU</name>
<accession>A0AAD8X0K0</accession>
<dbReference type="InterPro" id="IPR025836">
    <property type="entry name" value="Zn_knuckle_CX2CX4HX4C"/>
</dbReference>
<dbReference type="AlphaFoldDB" id="A0AAD8X0K0"/>
<comment type="caution">
    <text evidence="3">The sequence shown here is derived from an EMBL/GenBank/DDBJ whole genome shotgun (WGS) entry which is preliminary data.</text>
</comment>
<dbReference type="Pfam" id="PF14392">
    <property type="entry name" value="zf-CCHC_4"/>
    <property type="match status" value="1"/>
</dbReference>
<protein>
    <recommendedName>
        <fullName evidence="2">Zinc knuckle CX2CX4HX4C domain-containing protein</fullName>
    </recommendedName>
</protein>
<dbReference type="InterPro" id="IPR040256">
    <property type="entry name" value="At4g02000-like"/>
</dbReference>
<sequence length="356" mass="39550">MLKKLVLKDEELDDVVLPKEEVVNLRESARWMVVVRVHTARHFGNQPFFQKMDVAWGFAKTWTIRPVEDNLFILQVSCLGDWNRVMNDGPWIFRQMGVMVEPYDGVADPASVVLNRLHAWVQVRGIPPLFRKDDIVRDMAARIGEVLGAEMYALGASGTSFVRVRVKLDVNKALTRVVGLHPEGSERMMFQVLYEKLPKFCDVCGLLGHGVEECEDGVHEQSALQYGAWMIAPIEDWHPSSSGVRMREPPRENFRGGRGGGRGHGVADSRKRPPVTTPPRPGAGEEDPPRSDGRLMLHDGKEEPNAKKNLAIVLAAEVDGTKAGVASPGKPDPKRPRMSGNNATEAGSVEGRRQEQ</sequence>
<evidence type="ECO:0000256" key="1">
    <source>
        <dbReference type="SAM" id="MobiDB-lite"/>
    </source>
</evidence>
<reference evidence="3" key="1">
    <citation type="submission" date="2023-07" db="EMBL/GenBank/DDBJ databases">
        <title>A chromosome-level genome assembly of Lolium multiflorum.</title>
        <authorList>
            <person name="Chen Y."/>
            <person name="Copetti D."/>
            <person name="Kolliker R."/>
            <person name="Studer B."/>
        </authorList>
    </citation>
    <scope>NUCLEOTIDE SEQUENCE</scope>
    <source>
        <strain evidence="3">02402/16</strain>
        <tissue evidence="3">Leaf</tissue>
    </source>
</reference>
<gene>
    <name evidence="3" type="ORF">QYE76_045886</name>
</gene>
<feature type="domain" description="Zinc knuckle CX2CX4HX4C" evidence="2">
    <location>
        <begin position="183"/>
        <end position="215"/>
    </location>
</feature>
<dbReference type="PANTHER" id="PTHR31286">
    <property type="entry name" value="GLYCINE-RICH CELL WALL STRUCTURAL PROTEIN 1.8-LIKE"/>
    <property type="match status" value="1"/>
</dbReference>
<feature type="compositionally biased region" description="Basic and acidic residues" evidence="1">
    <location>
        <begin position="287"/>
        <end position="306"/>
    </location>
</feature>
<feature type="compositionally biased region" description="Basic and acidic residues" evidence="1">
    <location>
        <begin position="245"/>
        <end position="255"/>
    </location>
</feature>
<keyword evidence="4" id="KW-1185">Reference proteome</keyword>
<dbReference type="PANTHER" id="PTHR31286:SF167">
    <property type="entry name" value="OS09G0268800 PROTEIN"/>
    <property type="match status" value="1"/>
</dbReference>
<proteinExistence type="predicted"/>
<feature type="region of interest" description="Disordered" evidence="1">
    <location>
        <begin position="239"/>
        <end position="356"/>
    </location>
</feature>
<organism evidence="3 4">
    <name type="scientific">Lolium multiflorum</name>
    <name type="common">Italian ryegrass</name>
    <name type="synonym">Lolium perenne subsp. multiflorum</name>
    <dbReference type="NCBI Taxonomy" id="4521"/>
    <lineage>
        <taxon>Eukaryota</taxon>
        <taxon>Viridiplantae</taxon>
        <taxon>Streptophyta</taxon>
        <taxon>Embryophyta</taxon>
        <taxon>Tracheophyta</taxon>
        <taxon>Spermatophyta</taxon>
        <taxon>Magnoliopsida</taxon>
        <taxon>Liliopsida</taxon>
        <taxon>Poales</taxon>
        <taxon>Poaceae</taxon>
        <taxon>BOP clade</taxon>
        <taxon>Pooideae</taxon>
        <taxon>Poodae</taxon>
        <taxon>Poeae</taxon>
        <taxon>Poeae Chloroplast Group 2 (Poeae type)</taxon>
        <taxon>Loliodinae</taxon>
        <taxon>Loliinae</taxon>
        <taxon>Lolium</taxon>
    </lineage>
</organism>
<dbReference type="EMBL" id="JAUUTY010000002">
    <property type="protein sequence ID" value="KAK1685038.1"/>
    <property type="molecule type" value="Genomic_DNA"/>
</dbReference>